<evidence type="ECO:0000256" key="1">
    <source>
        <dbReference type="SAM" id="MobiDB-lite"/>
    </source>
</evidence>
<dbReference type="GeneID" id="3544904"/>
<dbReference type="Proteomes" id="UP000002296">
    <property type="component" value="Unassembled WGS sequence"/>
</dbReference>
<keyword evidence="2" id="KW-1133">Transmembrane helix</keyword>
<reference evidence="3 4" key="1">
    <citation type="journal article" date="2005" name="Science">
        <title>The genome sequence of Trypanosoma cruzi, etiologic agent of Chagas disease.</title>
        <authorList>
            <person name="El-Sayed N.M."/>
            <person name="Myler P.J."/>
            <person name="Bartholomeu D.C."/>
            <person name="Nilsson D."/>
            <person name="Aggarwal G."/>
            <person name="Tran A.N."/>
            <person name="Ghedin E."/>
            <person name="Worthey E.A."/>
            <person name="Delcher A.L."/>
            <person name="Blandin G."/>
            <person name="Westenberger S.J."/>
            <person name="Caler E."/>
            <person name="Cerqueira G.C."/>
            <person name="Branche C."/>
            <person name="Haas B."/>
            <person name="Anupama A."/>
            <person name="Arner E."/>
            <person name="Aslund L."/>
            <person name="Attipoe P."/>
            <person name="Bontempi E."/>
            <person name="Bringaud F."/>
            <person name="Burton P."/>
            <person name="Cadag E."/>
            <person name="Campbell D.A."/>
            <person name="Carrington M."/>
            <person name="Crabtree J."/>
            <person name="Darban H."/>
            <person name="da Silveira J.F."/>
            <person name="de Jong P."/>
            <person name="Edwards K."/>
            <person name="Englund P.T."/>
            <person name="Fazelina G."/>
            <person name="Feldblyum T."/>
            <person name="Ferella M."/>
            <person name="Frasch A.C."/>
            <person name="Gull K."/>
            <person name="Horn D."/>
            <person name="Hou L."/>
            <person name="Huang Y."/>
            <person name="Kindlund E."/>
            <person name="Klingbeil M."/>
            <person name="Kluge S."/>
            <person name="Koo H."/>
            <person name="Lacerda D."/>
            <person name="Levin M.J."/>
            <person name="Lorenzi H."/>
            <person name="Louie T."/>
            <person name="Machado C.R."/>
            <person name="McCulloch R."/>
            <person name="McKenna A."/>
            <person name="Mizuno Y."/>
            <person name="Mottram J.C."/>
            <person name="Nelson S."/>
            <person name="Ochaya S."/>
            <person name="Osoegawa K."/>
            <person name="Pai G."/>
            <person name="Parsons M."/>
            <person name="Pentony M."/>
            <person name="Pettersson U."/>
            <person name="Pop M."/>
            <person name="Ramirez J.L."/>
            <person name="Rinta J."/>
            <person name="Robertson L."/>
            <person name="Salzberg S.L."/>
            <person name="Sanchez D.O."/>
            <person name="Seyler A."/>
            <person name="Sharma R."/>
            <person name="Shetty J."/>
            <person name="Simpson A.J."/>
            <person name="Sisk E."/>
            <person name="Tammi M.T."/>
            <person name="Tarleton R."/>
            <person name="Teixeira S."/>
            <person name="Van Aken S."/>
            <person name="Vogt C."/>
            <person name="Ward P.N."/>
            <person name="Wickstead B."/>
            <person name="Wortman J."/>
            <person name="White O."/>
            <person name="Fraser C.M."/>
            <person name="Stuart K.D."/>
            <person name="Andersson B."/>
        </authorList>
    </citation>
    <scope>NUCLEOTIDE SEQUENCE [LARGE SCALE GENOMIC DNA]</scope>
    <source>
        <strain evidence="3 4">CL Brener</strain>
    </source>
</reference>
<dbReference type="InParanoid" id="Q4DGL5"/>
<dbReference type="EMBL" id="AAHK01000504">
    <property type="protein sequence ID" value="EAN91670.1"/>
    <property type="molecule type" value="Genomic_DNA"/>
</dbReference>
<feature type="transmembrane region" description="Helical" evidence="2">
    <location>
        <begin position="30"/>
        <end position="52"/>
    </location>
</feature>
<dbReference type="AlphaFoldDB" id="Q4DGL5"/>
<comment type="caution">
    <text evidence="3">The sequence shown here is derived from an EMBL/GenBank/DDBJ whole genome shotgun (WGS) entry which is preliminary data.</text>
</comment>
<keyword evidence="4" id="KW-1185">Reference proteome</keyword>
<dbReference type="PaxDb" id="353153-Q4DGL5"/>
<evidence type="ECO:0000313" key="3">
    <source>
        <dbReference type="EMBL" id="EAN91670.1"/>
    </source>
</evidence>
<sequence>MRLLMTRREKLRGGCSTYCTDGTFFFFSCYLVYFVLFFSFSLFFFFLLPFVCSQMGGPARKKPRMEEVPPPKAQGRSDDEKGATSSILDDSLCAMEEKGAAGEEAVACPFTESCASDEENELLAEGEKLSGAALKRFLQRNFIDYIDQRKPFFAELEEKNTREHSYGEK</sequence>
<evidence type="ECO:0000313" key="4">
    <source>
        <dbReference type="Proteomes" id="UP000002296"/>
    </source>
</evidence>
<feature type="region of interest" description="Disordered" evidence="1">
    <location>
        <begin position="57"/>
        <end position="84"/>
    </location>
</feature>
<name>Q4DGL5_TRYCC</name>
<dbReference type="KEGG" id="tcr:511671.110"/>
<dbReference type="RefSeq" id="XP_813521.1">
    <property type="nucleotide sequence ID" value="XM_808428.1"/>
</dbReference>
<dbReference type="OMA" id="TACIPDA"/>
<keyword evidence="2" id="KW-0472">Membrane</keyword>
<proteinExistence type="predicted"/>
<organism evidence="3 4">
    <name type="scientific">Trypanosoma cruzi (strain CL Brener)</name>
    <dbReference type="NCBI Taxonomy" id="353153"/>
    <lineage>
        <taxon>Eukaryota</taxon>
        <taxon>Discoba</taxon>
        <taxon>Euglenozoa</taxon>
        <taxon>Kinetoplastea</taxon>
        <taxon>Metakinetoplastina</taxon>
        <taxon>Trypanosomatida</taxon>
        <taxon>Trypanosomatidae</taxon>
        <taxon>Trypanosoma</taxon>
        <taxon>Schizotrypanum</taxon>
    </lineage>
</organism>
<protein>
    <submittedName>
        <fullName evidence="3">Uncharacterized protein</fullName>
    </submittedName>
</protein>
<keyword evidence="2" id="KW-0812">Transmembrane</keyword>
<gene>
    <name evidence="3" type="ORF">Tc00.1047053511671.110</name>
</gene>
<accession>Q4DGL5</accession>
<feature type="compositionally biased region" description="Basic and acidic residues" evidence="1">
    <location>
        <begin position="64"/>
        <end position="82"/>
    </location>
</feature>
<evidence type="ECO:0000256" key="2">
    <source>
        <dbReference type="SAM" id="Phobius"/>
    </source>
</evidence>